<name>A0ABV2LT73_9FLAO</name>
<dbReference type="RefSeq" id="WP_354508339.1">
    <property type="nucleotide sequence ID" value="NZ_JBEPMO010000006.1"/>
</dbReference>
<dbReference type="PROSITE" id="PS51257">
    <property type="entry name" value="PROKAR_LIPOPROTEIN"/>
    <property type="match status" value="1"/>
</dbReference>
<comment type="caution">
    <text evidence="1">The sequence shown here is derived from an EMBL/GenBank/DDBJ whole genome shotgun (WGS) entry which is preliminary data.</text>
</comment>
<evidence type="ECO:0000313" key="2">
    <source>
        <dbReference type="Proteomes" id="UP001549146"/>
    </source>
</evidence>
<gene>
    <name evidence="1" type="ORF">ABID46_001347</name>
</gene>
<keyword evidence="2" id="KW-1185">Reference proteome</keyword>
<reference evidence="1 2" key="1">
    <citation type="submission" date="2024-06" db="EMBL/GenBank/DDBJ databases">
        <title>Genomic Encyclopedia of Type Strains, Phase IV (KMG-IV): sequencing the most valuable type-strain genomes for metagenomic binning, comparative biology and taxonomic classification.</title>
        <authorList>
            <person name="Goeker M."/>
        </authorList>
    </citation>
    <scope>NUCLEOTIDE SEQUENCE [LARGE SCALE GENOMIC DNA]</scope>
    <source>
        <strain evidence="1 2">DSM 29388</strain>
    </source>
</reference>
<dbReference type="Proteomes" id="UP001549146">
    <property type="component" value="Unassembled WGS sequence"/>
</dbReference>
<organism evidence="1 2">
    <name type="scientific">Moheibacter stercoris</name>
    <dbReference type="NCBI Taxonomy" id="1628251"/>
    <lineage>
        <taxon>Bacteria</taxon>
        <taxon>Pseudomonadati</taxon>
        <taxon>Bacteroidota</taxon>
        <taxon>Flavobacteriia</taxon>
        <taxon>Flavobacteriales</taxon>
        <taxon>Weeksellaceae</taxon>
        <taxon>Moheibacter</taxon>
    </lineage>
</organism>
<dbReference type="EMBL" id="JBEPMO010000006">
    <property type="protein sequence ID" value="MET3731766.1"/>
    <property type="molecule type" value="Genomic_DNA"/>
</dbReference>
<evidence type="ECO:0008006" key="3">
    <source>
        <dbReference type="Google" id="ProtNLM"/>
    </source>
</evidence>
<protein>
    <recommendedName>
        <fullName evidence="3">Right handed beta helix region</fullName>
    </recommendedName>
</protein>
<sequence length="406" mass="44608">MKNVNLFTNRAIRYLFIFSILGLFSACTSDDDSSDPILEEFNEPIVLDCNFFKEARVLTNDPYAPVDYIVTCVMHVTAPIKIEPGVVIEFEEDAGLEVDDFHTANGSISAMGTSTEPIIMRGTANNRGWWRGLMIDSNSSLNELNHTQIFDAGGKSFNSNNDKGAIIVWADSRLKMTNSLVSNSDSYGINATYTSSILTIENNKFTNNKAPAVVNPGYLNAMNNTNQFSGNIDDFVYVDPYGEPIKTPTTWYKLDVPYSVISNAVKQVIVRDLLTIQPGVEIEFGAETSLLIHEDGGGIKAVGTSADPIIFSAVSKVAKAWKGIYVSSEHAVNEIGHAEIRYSGLNAPQANIWLWYNSFLNVHNVKFMSFNGCGINYRLLTGQSSNPNLTIGDNVTADNGCTTNIW</sequence>
<accession>A0ABV2LT73</accession>
<proteinExistence type="predicted"/>
<evidence type="ECO:0000313" key="1">
    <source>
        <dbReference type="EMBL" id="MET3731766.1"/>
    </source>
</evidence>